<organism evidence="6 7">
    <name type="scientific">Kwoniella dendrophila CBS 6074</name>
    <dbReference type="NCBI Taxonomy" id="1295534"/>
    <lineage>
        <taxon>Eukaryota</taxon>
        <taxon>Fungi</taxon>
        <taxon>Dikarya</taxon>
        <taxon>Basidiomycota</taxon>
        <taxon>Agaricomycotina</taxon>
        <taxon>Tremellomycetes</taxon>
        <taxon>Tremellales</taxon>
        <taxon>Cryptococcaceae</taxon>
        <taxon>Kwoniella</taxon>
    </lineage>
</organism>
<keyword evidence="7" id="KW-1185">Reference proteome</keyword>
<dbReference type="InterPro" id="IPR023352">
    <property type="entry name" value="MAPEG-like_dom_sf"/>
</dbReference>
<comment type="subcellular location">
    <subcellularLocation>
        <location evidence="1">Membrane</location>
    </subcellularLocation>
</comment>
<accession>A0AAX4JUM6</accession>
<dbReference type="GO" id="GO:0016020">
    <property type="term" value="C:membrane"/>
    <property type="evidence" value="ECO:0007669"/>
    <property type="project" value="UniProtKB-SubCell"/>
</dbReference>
<dbReference type="InterPro" id="IPR001129">
    <property type="entry name" value="Membr-assoc_MAPEG"/>
</dbReference>
<dbReference type="GeneID" id="91094650"/>
<dbReference type="PANTHER" id="PTHR35371">
    <property type="entry name" value="INNER MEMBRANE PROTEIN"/>
    <property type="match status" value="1"/>
</dbReference>
<keyword evidence="4 5" id="KW-0472">Membrane</keyword>
<evidence type="ECO:0000256" key="2">
    <source>
        <dbReference type="ARBA" id="ARBA00022692"/>
    </source>
</evidence>
<evidence type="ECO:0000313" key="6">
    <source>
        <dbReference type="EMBL" id="WWC89062.1"/>
    </source>
</evidence>
<evidence type="ECO:0000313" key="7">
    <source>
        <dbReference type="Proteomes" id="UP001355207"/>
    </source>
</evidence>
<evidence type="ECO:0008006" key="8">
    <source>
        <dbReference type="Google" id="ProtNLM"/>
    </source>
</evidence>
<dbReference type="SUPFAM" id="SSF161084">
    <property type="entry name" value="MAPEG domain-like"/>
    <property type="match status" value="1"/>
</dbReference>
<dbReference type="EMBL" id="CP144102">
    <property type="protein sequence ID" value="WWC89062.1"/>
    <property type="molecule type" value="Genomic_DNA"/>
</dbReference>
<sequence>MSFLGLNLANNYSLYAVPVAWAVAVAPHFYAISTYNAEKAVGSEKWDNREPKGNIAKVKDAKLSPNAQGKFLRAEAAQENGLQNLPLFIGAILVGNFARLPNSVLNNTAAFYLVTRLVYSFLYINNTSLFAANLRSATFLTGVATWMSLFIRAGNKLF</sequence>
<reference evidence="6 7" key="1">
    <citation type="submission" date="2024-01" db="EMBL/GenBank/DDBJ databases">
        <title>Comparative genomics of Cryptococcus and Kwoniella reveals pathogenesis evolution and contrasting modes of karyotype evolution via chromosome fusion or intercentromeric recombination.</title>
        <authorList>
            <person name="Coelho M.A."/>
            <person name="David-Palma M."/>
            <person name="Shea T."/>
            <person name="Bowers K."/>
            <person name="McGinley-Smith S."/>
            <person name="Mohammad A.W."/>
            <person name="Gnirke A."/>
            <person name="Yurkov A.M."/>
            <person name="Nowrousian M."/>
            <person name="Sun S."/>
            <person name="Cuomo C.A."/>
            <person name="Heitman J."/>
        </authorList>
    </citation>
    <scope>NUCLEOTIDE SEQUENCE [LARGE SCALE GENOMIC DNA]</scope>
    <source>
        <strain evidence="6 7">CBS 6074</strain>
    </source>
</reference>
<keyword evidence="2 5" id="KW-0812">Transmembrane</keyword>
<dbReference type="Proteomes" id="UP001355207">
    <property type="component" value="Chromosome 5"/>
</dbReference>
<dbReference type="Pfam" id="PF01124">
    <property type="entry name" value="MAPEG"/>
    <property type="match status" value="1"/>
</dbReference>
<dbReference type="RefSeq" id="XP_066075825.1">
    <property type="nucleotide sequence ID" value="XM_066219728.1"/>
</dbReference>
<name>A0AAX4JUM6_9TREE</name>
<keyword evidence="3 5" id="KW-1133">Transmembrane helix</keyword>
<dbReference type="AlphaFoldDB" id="A0AAX4JUM6"/>
<evidence type="ECO:0000256" key="1">
    <source>
        <dbReference type="ARBA" id="ARBA00004370"/>
    </source>
</evidence>
<gene>
    <name evidence="6" type="ORF">L201_003980</name>
</gene>
<proteinExistence type="predicted"/>
<feature type="transmembrane region" description="Helical" evidence="5">
    <location>
        <begin position="130"/>
        <end position="151"/>
    </location>
</feature>
<evidence type="ECO:0000256" key="4">
    <source>
        <dbReference type="ARBA" id="ARBA00023136"/>
    </source>
</evidence>
<evidence type="ECO:0000256" key="3">
    <source>
        <dbReference type="ARBA" id="ARBA00022989"/>
    </source>
</evidence>
<dbReference type="Gene3D" id="1.20.120.550">
    <property type="entry name" value="Membrane associated eicosanoid/glutathione metabolism-like domain"/>
    <property type="match status" value="1"/>
</dbReference>
<protein>
    <recommendedName>
        <fullName evidence="8">Glutathione transferase</fullName>
    </recommendedName>
</protein>
<dbReference type="PANTHER" id="PTHR35371:SF1">
    <property type="entry name" value="BLR7753 PROTEIN"/>
    <property type="match status" value="1"/>
</dbReference>
<feature type="transmembrane region" description="Helical" evidence="5">
    <location>
        <begin position="12"/>
        <end position="32"/>
    </location>
</feature>
<evidence type="ECO:0000256" key="5">
    <source>
        <dbReference type="SAM" id="Phobius"/>
    </source>
</evidence>